<evidence type="ECO:0000313" key="2">
    <source>
        <dbReference type="EMBL" id="AHF00942.1"/>
    </source>
</evidence>
<evidence type="ECO:0008006" key="4">
    <source>
        <dbReference type="Google" id="ProtNLM"/>
    </source>
</evidence>
<dbReference type="InParanoid" id="W0DR54"/>
<accession>W0DR54</accession>
<evidence type="ECO:0000256" key="1">
    <source>
        <dbReference type="SAM" id="SignalP"/>
    </source>
</evidence>
<proteinExistence type="predicted"/>
<sequence length="155" mass="17189">MKSGLIKVVGLCALLVLSPFAKAQTLNTVQFEDQHGTPIALNESVTWMIFSHHNDGAKLVKEAIDRAGLTDFAQYNGLYVADISRMPALVTRLFAMPAMRKYEFTMALDRDGDLTQGLPREAEQVTLVKLDNLNVVEQSYVSSVDEILAFINANR</sequence>
<dbReference type="HOGENOM" id="CLU_120464_1_0_6"/>
<dbReference type="KEGG" id="tao:THIAE_03335"/>
<evidence type="ECO:0000313" key="3">
    <source>
        <dbReference type="Proteomes" id="UP000005380"/>
    </source>
</evidence>
<gene>
    <name evidence="2" type="ORF">THIAE_03335</name>
</gene>
<dbReference type="RefSeq" id="WP_006459288.1">
    <property type="nucleotide sequence ID" value="NZ_CP007030.1"/>
</dbReference>
<feature type="chain" id="PRO_5004787189" description="FAD/FMN-containing dehydrogenase" evidence="1">
    <location>
        <begin position="24"/>
        <end position="155"/>
    </location>
</feature>
<name>W0DR54_9GAMM</name>
<dbReference type="eggNOG" id="ENOG50332RW">
    <property type="taxonomic scope" value="Bacteria"/>
</dbReference>
<reference evidence="2 3" key="1">
    <citation type="submission" date="2013-12" db="EMBL/GenBank/DDBJ databases">
        <authorList>
            <consortium name="DOE Joint Genome Institute"/>
            <person name="Kappler U."/>
            <person name="Huntemann M."/>
            <person name="Han J."/>
            <person name="Chen A."/>
            <person name="Kyrpides N."/>
            <person name="Mavromatis K."/>
            <person name="Markowitz V."/>
            <person name="Palaniappan K."/>
            <person name="Ivanova N."/>
            <person name="Schaumberg A."/>
            <person name="Pati A."/>
            <person name="Liolios K."/>
            <person name="Nordberg H.P."/>
            <person name="Cantor M.N."/>
            <person name="Hua S.X."/>
            <person name="Woyke T."/>
        </authorList>
    </citation>
    <scope>NUCLEOTIDE SEQUENCE [LARGE SCALE GENOMIC DNA]</scope>
    <source>
        <strain evidence="3">AL2</strain>
    </source>
</reference>
<dbReference type="STRING" id="717772.THIAE_03335"/>
<organism evidence="2 3">
    <name type="scientific">Thiomicrospira aerophila AL3</name>
    <dbReference type="NCBI Taxonomy" id="717772"/>
    <lineage>
        <taxon>Bacteria</taxon>
        <taxon>Pseudomonadati</taxon>
        <taxon>Pseudomonadota</taxon>
        <taxon>Gammaproteobacteria</taxon>
        <taxon>Thiotrichales</taxon>
        <taxon>Piscirickettsiaceae</taxon>
        <taxon>Thiomicrospira</taxon>
    </lineage>
</organism>
<dbReference type="OrthoDB" id="5786920at2"/>
<dbReference type="Proteomes" id="UP000005380">
    <property type="component" value="Chromosome"/>
</dbReference>
<keyword evidence="3" id="KW-1185">Reference proteome</keyword>
<keyword evidence="1" id="KW-0732">Signal</keyword>
<protein>
    <recommendedName>
        <fullName evidence="4">FAD/FMN-containing dehydrogenase</fullName>
    </recommendedName>
</protein>
<dbReference type="EMBL" id="CP007030">
    <property type="protein sequence ID" value="AHF00942.1"/>
    <property type="molecule type" value="Genomic_DNA"/>
</dbReference>
<dbReference type="AlphaFoldDB" id="W0DR54"/>
<feature type="signal peptide" evidence="1">
    <location>
        <begin position="1"/>
        <end position="23"/>
    </location>
</feature>